<keyword evidence="1" id="KW-0812">Transmembrane</keyword>
<feature type="transmembrane region" description="Helical" evidence="1">
    <location>
        <begin position="58"/>
        <end position="81"/>
    </location>
</feature>
<proteinExistence type="predicted"/>
<dbReference type="RefSeq" id="WP_390274400.1">
    <property type="nucleotide sequence ID" value="NZ_JBHRSA010000056.1"/>
</dbReference>
<keyword evidence="3" id="KW-1185">Reference proteome</keyword>
<reference evidence="3" key="1">
    <citation type="journal article" date="2019" name="Int. J. Syst. Evol. Microbiol.">
        <title>The Global Catalogue of Microorganisms (GCM) 10K type strain sequencing project: providing services to taxonomists for standard genome sequencing and annotation.</title>
        <authorList>
            <consortium name="The Broad Institute Genomics Platform"/>
            <consortium name="The Broad Institute Genome Sequencing Center for Infectious Disease"/>
            <person name="Wu L."/>
            <person name="Ma J."/>
        </authorList>
    </citation>
    <scope>NUCLEOTIDE SEQUENCE [LARGE SCALE GENOMIC DNA]</scope>
    <source>
        <strain evidence="3">KCTC 13128</strain>
    </source>
</reference>
<accession>A0ABV7CZM0</accession>
<protein>
    <submittedName>
        <fullName evidence="2">Uncharacterized protein</fullName>
    </submittedName>
</protein>
<gene>
    <name evidence="2" type="ORF">ACFOGI_15265</name>
</gene>
<feature type="transmembrane region" description="Helical" evidence="1">
    <location>
        <begin position="31"/>
        <end position="52"/>
    </location>
</feature>
<name>A0ABV7CZM0_9BACI</name>
<keyword evidence="1" id="KW-1133">Transmembrane helix</keyword>
<evidence type="ECO:0000256" key="1">
    <source>
        <dbReference type="SAM" id="Phobius"/>
    </source>
</evidence>
<keyword evidence="1" id="KW-0472">Membrane</keyword>
<dbReference type="EMBL" id="JBHRSA010000056">
    <property type="protein sequence ID" value="MFC3041605.1"/>
    <property type="molecule type" value="Genomic_DNA"/>
</dbReference>
<dbReference type="Proteomes" id="UP001595279">
    <property type="component" value="Unassembled WGS sequence"/>
</dbReference>
<evidence type="ECO:0000313" key="2">
    <source>
        <dbReference type="EMBL" id="MFC3041605.1"/>
    </source>
</evidence>
<comment type="caution">
    <text evidence="2">The sequence shown here is derived from an EMBL/GenBank/DDBJ whole genome shotgun (WGS) entry which is preliminary data.</text>
</comment>
<evidence type="ECO:0000313" key="3">
    <source>
        <dbReference type="Proteomes" id="UP001595279"/>
    </source>
</evidence>
<organism evidence="2 3">
    <name type="scientific">Virgibacillus xinjiangensis</name>
    <dbReference type="NCBI Taxonomy" id="393090"/>
    <lineage>
        <taxon>Bacteria</taxon>
        <taxon>Bacillati</taxon>
        <taxon>Bacillota</taxon>
        <taxon>Bacilli</taxon>
        <taxon>Bacillales</taxon>
        <taxon>Bacillaceae</taxon>
        <taxon>Virgibacillus</taxon>
    </lineage>
</organism>
<sequence length="93" mass="10467">MIYLHVTVAFLLTSIMLKTIQIRYETSADINLWIFGSILTIGLILGSVGIGFDFGYSIYFLAYGNLLSFASLCSMITSYLLEKGRQKVDRIRS</sequence>